<dbReference type="Pfam" id="PF00144">
    <property type="entry name" value="Beta-lactamase"/>
    <property type="match status" value="1"/>
</dbReference>
<dbReference type="InterPro" id="IPR001466">
    <property type="entry name" value="Beta-lactam-related"/>
</dbReference>
<proteinExistence type="predicted"/>
<dbReference type="PANTHER" id="PTHR43283">
    <property type="entry name" value="BETA-LACTAMASE-RELATED"/>
    <property type="match status" value="1"/>
</dbReference>
<dbReference type="RefSeq" id="WP_263595112.1">
    <property type="nucleotide sequence ID" value="NZ_CP107020.1"/>
</dbReference>
<dbReference type="InterPro" id="IPR050789">
    <property type="entry name" value="Diverse_Enzym_Activities"/>
</dbReference>
<evidence type="ECO:0000313" key="3">
    <source>
        <dbReference type="Proteomes" id="UP001164305"/>
    </source>
</evidence>
<protein>
    <submittedName>
        <fullName evidence="2">Beta-lactamase family protein</fullName>
    </submittedName>
</protein>
<evidence type="ECO:0000313" key="2">
    <source>
        <dbReference type="EMBL" id="UYG17905.1"/>
    </source>
</evidence>
<dbReference type="PANTHER" id="PTHR43283:SF15">
    <property type="entry name" value="CONSERVED PROTEIN"/>
    <property type="match status" value="1"/>
</dbReference>
<organism evidence="2 3">
    <name type="scientific">Brachybacterium huguangmaarense</name>
    <dbReference type="NCBI Taxonomy" id="1652028"/>
    <lineage>
        <taxon>Bacteria</taxon>
        <taxon>Bacillati</taxon>
        <taxon>Actinomycetota</taxon>
        <taxon>Actinomycetes</taxon>
        <taxon>Micrococcales</taxon>
        <taxon>Dermabacteraceae</taxon>
        <taxon>Brachybacterium</taxon>
    </lineage>
</organism>
<dbReference type="Proteomes" id="UP001164305">
    <property type="component" value="Chromosome"/>
</dbReference>
<feature type="domain" description="Beta-lactamase-related" evidence="1">
    <location>
        <begin position="52"/>
        <end position="257"/>
    </location>
</feature>
<dbReference type="InterPro" id="IPR012338">
    <property type="entry name" value="Beta-lactam/transpept-like"/>
</dbReference>
<dbReference type="Gene3D" id="3.40.710.10">
    <property type="entry name" value="DD-peptidase/beta-lactamase superfamily"/>
    <property type="match status" value="1"/>
</dbReference>
<dbReference type="EMBL" id="CP107020">
    <property type="protein sequence ID" value="UYG17905.1"/>
    <property type="molecule type" value="Genomic_DNA"/>
</dbReference>
<dbReference type="SUPFAM" id="SSF56601">
    <property type="entry name" value="beta-lactamase/transpeptidase-like"/>
    <property type="match status" value="1"/>
</dbReference>
<gene>
    <name evidence="2" type="ORF">BRM3_05655</name>
</gene>
<name>A0ABY6G3X0_9MICO</name>
<accession>A0ABY6G3X0</accession>
<evidence type="ECO:0000259" key="1">
    <source>
        <dbReference type="Pfam" id="PF00144"/>
    </source>
</evidence>
<sequence>MADEAAHEAGRPRAGASPLDVLDELPFEGAAIVIGPEGVRERRGDVRRERAWRSVTKPLTGYAAAVALDRGLIDLEAPCGPEGSTLRHVLAHASGLFYGSDRTLMAPGRRRHYSNRGIDLGGEHVAAAVGRDLEDWVREQVLDPLGMDGVRWTGSPSVGAFGTLEDLALLCGELLRPTLVGPEAFAAVTTPQLPELVGIMPGFGQQSPNPFGLGFEVRGDKSPHWTGHGNDPATFGHFGMAGTAFWVDPVADVALAVGTGHEFCDAHRELLPRLADAVLTVHRRRDRAAQRPM</sequence>
<reference evidence="2" key="1">
    <citation type="submission" date="2022-10" db="EMBL/GenBank/DDBJ databases">
        <title>Whole-Genome Sequencing of Brachybacterium huguangmaarense BRM-3, Isolated from Betula schmidtii.</title>
        <authorList>
            <person name="Haam D."/>
        </authorList>
    </citation>
    <scope>NUCLEOTIDE SEQUENCE</scope>
    <source>
        <strain evidence="2">BRM-3</strain>
    </source>
</reference>
<keyword evidence="3" id="KW-1185">Reference proteome</keyword>